<feature type="chain" id="PRO_5006665650" evidence="1">
    <location>
        <begin position="35"/>
        <end position="185"/>
    </location>
</feature>
<accession>A0A0T5VRY0</accession>
<dbReference type="STRING" id="687842.ASU31_10130"/>
<comment type="caution">
    <text evidence="2">The sequence shown here is derived from an EMBL/GenBank/DDBJ whole genome shotgun (WGS) entry which is preliminary data.</text>
</comment>
<dbReference type="EMBL" id="LMZQ01000005">
    <property type="protein sequence ID" value="KRT16511.1"/>
    <property type="molecule type" value="Genomic_DNA"/>
</dbReference>
<sequence>MNRRNKPVKYLNMKRIKTLALFLLFIGGIKVANAQQIKDGETVNVDGIAVTYSVVNKEKLTIKDQNFDRYKVLASVKNNTGKSFNIRLASSLDLSGINSSKIIELDCINATGARLTSKKVQVAMKSHLINVTYPTKDKDGKAITAVLPVTAGYYFDQGQVIENDAIFIVPAGETPQVTVRSLLKN</sequence>
<keyword evidence="3" id="KW-1185">Reference proteome</keyword>
<evidence type="ECO:0000313" key="3">
    <source>
        <dbReference type="Proteomes" id="UP000051950"/>
    </source>
</evidence>
<dbReference type="AlphaFoldDB" id="A0A0T5VRY0"/>
<proteinExistence type="predicted"/>
<organism evidence="2 3">
    <name type="scientific">Pedobacter ginsenosidimutans</name>
    <dbReference type="NCBI Taxonomy" id="687842"/>
    <lineage>
        <taxon>Bacteria</taxon>
        <taxon>Pseudomonadati</taxon>
        <taxon>Bacteroidota</taxon>
        <taxon>Sphingobacteriia</taxon>
        <taxon>Sphingobacteriales</taxon>
        <taxon>Sphingobacteriaceae</taxon>
        <taxon>Pedobacter</taxon>
    </lineage>
</organism>
<gene>
    <name evidence="2" type="ORF">ASU31_10130</name>
</gene>
<evidence type="ECO:0000256" key="1">
    <source>
        <dbReference type="SAM" id="SignalP"/>
    </source>
</evidence>
<name>A0A0T5VRY0_9SPHI</name>
<keyword evidence="1" id="KW-0732">Signal</keyword>
<reference evidence="2 3" key="1">
    <citation type="submission" date="2015-11" db="EMBL/GenBank/DDBJ databases">
        <title>Sequence of Pedobacter ginsenosidimutans.</title>
        <authorList>
            <person name="Carson E."/>
            <person name="Keyser V."/>
            <person name="Newman J."/>
            <person name="Miller J."/>
        </authorList>
    </citation>
    <scope>NUCLEOTIDE SEQUENCE [LARGE SCALE GENOMIC DNA]</scope>
    <source>
        <strain evidence="2 3">KACC 14530</strain>
    </source>
</reference>
<evidence type="ECO:0000313" key="2">
    <source>
        <dbReference type="EMBL" id="KRT16511.1"/>
    </source>
</evidence>
<feature type="signal peptide" evidence="1">
    <location>
        <begin position="1"/>
        <end position="34"/>
    </location>
</feature>
<protein>
    <submittedName>
        <fullName evidence="2">Uncharacterized protein</fullName>
    </submittedName>
</protein>
<dbReference type="Proteomes" id="UP000051950">
    <property type="component" value="Unassembled WGS sequence"/>
</dbReference>